<dbReference type="Proteomes" id="UP001059041">
    <property type="component" value="Linkage Group LG22"/>
</dbReference>
<feature type="region of interest" description="Disordered" evidence="1">
    <location>
        <begin position="61"/>
        <end position="104"/>
    </location>
</feature>
<feature type="compositionally biased region" description="Polar residues" evidence="1">
    <location>
        <begin position="69"/>
        <end position="90"/>
    </location>
</feature>
<evidence type="ECO:0000313" key="3">
    <source>
        <dbReference type="Proteomes" id="UP001059041"/>
    </source>
</evidence>
<accession>A0A9W7TBP5</accession>
<protein>
    <submittedName>
        <fullName evidence="2">Uncharacterized protein</fullName>
    </submittedName>
</protein>
<reference evidence="2" key="1">
    <citation type="submission" date="2021-02" db="EMBL/GenBank/DDBJ databases">
        <title>Comparative genomics reveals that relaxation of natural selection precedes convergent phenotypic evolution of cavefish.</title>
        <authorList>
            <person name="Peng Z."/>
        </authorList>
    </citation>
    <scope>NUCLEOTIDE SEQUENCE</scope>
    <source>
        <tissue evidence="2">Muscle</tissue>
    </source>
</reference>
<organism evidence="2 3">
    <name type="scientific">Triplophysa rosa</name>
    <name type="common">Cave loach</name>
    <dbReference type="NCBI Taxonomy" id="992332"/>
    <lineage>
        <taxon>Eukaryota</taxon>
        <taxon>Metazoa</taxon>
        <taxon>Chordata</taxon>
        <taxon>Craniata</taxon>
        <taxon>Vertebrata</taxon>
        <taxon>Euteleostomi</taxon>
        <taxon>Actinopterygii</taxon>
        <taxon>Neopterygii</taxon>
        <taxon>Teleostei</taxon>
        <taxon>Ostariophysi</taxon>
        <taxon>Cypriniformes</taxon>
        <taxon>Nemacheilidae</taxon>
        <taxon>Triplophysa</taxon>
    </lineage>
</organism>
<feature type="region of interest" description="Disordered" evidence="1">
    <location>
        <begin position="119"/>
        <end position="168"/>
    </location>
</feature>
<name>A0A9W7TBP5_TRIRA</name>
<proteinExistence type="predicted"/>
<feature type="compositionally biased region" description="Basic and acidic residues" evidence="1">
    <location>
        <begin position="143"/>
        <end position="168"/>
    </location>
</feature>
<gene>
    <name evidence="2" type="ORF">IRJ41_008238</name>
</gene>
<dbReference type="EMBL" id="JAFHDT010000022">
    <property type="protein sequence ID" value="KAI7793207.1"/>
    <property type="molecule type" value="Genomic_DNA"/>
</dbReference>
<dbReference type="AlphaFoldDB" id="A0A9W7TBP5"/>
<keyword evidence="3" id="KW-1185">Reference proteome</keyword>
<sequence>MERQENPIYGNICLEVGGSYGMSEEMCYEQMSQASTSKKVLKVEHGDVSYASLDLTVNKKRRKKRKFQKQAQTYQAQTHSQPASLQNCQDQDTEVDDTLPSRTSSLMVSRHSIYLNSHQVALEAEERERGRERETDENEEREFEMRINSHEDFDHSLGRSRQSLEEKS</sequence>
<evidence type="ECO:0000313" key="2">
    <source>
        <dbReference type="EMBL" id="KAI7793207.1"/>
    </source>
</evidence>
<feature type="compositionally biased region" description="Basic and acidic residues" evidence="1">
    <location>
        <begin position="124"/>
        <end position="134"/>
    </location>
</feature>
<comment type="caution">
    <text evidence="2">The sequence shown here is derived from an EMBL/GenBank/DDBJ whole genome shotgun (WGS) entry which is preliminary data.</text>
</comment>
<evidence type="ECO:0000256" key="1">
    <source>
        <dbReference type="SAM" id="MobiDB-lite"/>
    </source>
</evidence>